<dbReference type="EMBL" id="BAAAHQ010000007">
    <property type="protein sequence ID" value="GAA0918853.1"/>
    <property type="molecule type" value="Genomic_DNA"/>
</dbReference>
<proteinExistence type="inferred from homology"/>
<evidence type="ECO:0000313" key="13">
    <source>
        <dbReference type="EMBL" id="GAA0918853.1"/>
    </source>
</evidence>
<dbReference type="Pfam" id="PF02767">
    <property type="entry name" value="DNA_pol3_beta_2"/>
    <property type="match status" value="1"/>
</dbReference>
<evidence type="ECO:0000256" key="8">
    <source>
        <dbReference type="ARBA" id="ARBA00023125"/>
    </source>
</evidence>
<dbReference type="Gene3D" id="3.10.150.10">
    <property type="entry name" value="DNA Polymerase III, subunit A, domain 2"/>
    <property type="match status" value="3"/>
</dbReference>
<evidence type="ECO:0000313" key="14">
    <source>
        <dbReference type="Proteomes" id="UP001501578"/>
    </source>
</evidence>
<dbReference type="RefSeq" id="WP_343949076.1">
    <property type="nucleotide sequence ID" value="NZ_BAAAHQ010000007.1"/>
</dbReference>
<evidence type="ECO:0000256" key="3">
    <source>
        <dbReference type="ARBA" id="ARBA00022490"/>
    </source>
</evidence>
<keyword evidence="6 9" id="KW-0235">DNA replication</keyword>
<dbReference type="SMART" id="SM00480">
    <property type="entry name" value="POL3Bc"/>
    <property type="match status" value="1"/>
</dbReference>
<comment type="subcellular location">
    <subcellularLocation>
        <location evidence="1 9">Cytoplasm</location>
    </subcellularLocation>
</comment>
<keyword evidence="8" id="KW-0238">DNA-binding</keyword>
<dbReference type="CDD" id="cd00140">
    <property type="entry name" value="beta_clamp"/>
    <property type="match status" value="1"/>
</dbReference>
<sequence length="369" mass="39512">MKVTLDLALLRDAVAWTGRAVASRPASPVLSGMLLEAEGDKLRLSAYDYDVSAQCDIGAQVEEPGRALLPARLLVEVCKSLPRKPVELSLSQTEMVVRCGTAEFGLLTMPVEDYPKLPAPPHPSAAIDGALLQQVSGQVTSAASKDTTLPMLCVVRFDIEGENVWVAATDRYRIAGRTFAWSTIPPQGKKEAPPAFMMVPAAELESTVKGYGSGQVEIGWDDKLVSIAGGARLTTIRLIGEKYIDYRARLKLDYQSWAQVDGASLIAAVKRIGLVAEKSTAVRLTFRDGQVLVEAGGGGLGRAAETVEAEVSGPPVTVGFQPSFLLDGLTGVDTPRVRLGMNGSARPVMVTEDSERPVYRYLVMALRLG</sequence>
<evidence type="ECO:0000256" key="6">
    <source>
        <dbReference type="ARBA" id="ARBA00022705"/>
    </source>
</evidence>
<dbReference type="InterPro" id="IPR022637">
    <property type="entry name" value="DNA_polIII_beta_cen"/>
</dbReference>
<reference evidence="13 14" key="1">
    <citation type="journal article" date="2019" name="Int. J. Syst. Evol. Microbiol.">
        <title>The Global Catalogue of Microorganisms (GCM) 10K type strain sequencing project: providing services to taxonomists for standard genome sequencing and annotation.</title>
        <authorList>
            <consortium name="The Broad Institute Genomics Platform"/>
            <consortium name="The Broad Institute Genome Sequencing Center for Infectious Disease"/>
            <person name="Wu L."/>
            <person name="Ma J."/>
        </authorList>
    </citation>
    <scope>NUCLEOTIDE SEQUENCE [LARGE SCALE GENOMIC DNA]</scope>
    <source>
        <strain evidence="13 14">JCM 11136</strain>
    </source>
</reference>
<comment type="similarity">
    <text evidence="2 9">Belongs to the beta sliding clamp family.</text>
</comment>
<dbReference type="Pfam" id="PF02768">
    <property type="entry name" value="DNA_pol3_beta_3"/>
    <property type="match status" value="1"/>
</dbReference>
<gene>
    <name evidence="13" type="primary">dnaN_3</name>
    <name evidence="13" type="ORF">GCM10009560_16090</name>
</gene>
<dbReference type="InterPro" id="IPR001001">
    <property type="entry name" value="DNA_polIII_beta"/>
</dbReference>
<organism evidence="13 14">
    <name type="scientific">Nonomuraea longicatena</name>
    <dbReference type="NCBI Taxonomy" id="83682"/>
    <lineage>
        <taxon>Bacteria</taxon>
        <taxon>Bacillati</taxon>
        <taxon>Actinomycetota</taxon>
        <taxon>Actinomycetes</taxon>
        <taxon>Streptosporangiales</taxon>
        <taxon>Streptosporangiaceae</taxon>
        <taxon>Nonomuraea</taxon>
    </lineage>
</organism>
<dbReference type="Pfam" id="PF00712">
    <property type="entry name" value="DNA_pol3_beta"/>
    <property type="match status" value="1"/>
</dbReference>
<dbReference type="InterPro" id="IPR022635">
    <property type="entry name" value="DNA_polIII_beta_C"/>
</dbReference>
<comment type="caution">
    <text evidence="13">The sequence shown here is derived from an EMBL/GenBank/DDBJ whole genome shotgun (WGS) entry which is preliminary data.</text>
</comment>
<dbReference type="PANTHER" id="PTHR30478">
    <property type="entry name" value="DNA POLYMERASE III SUBUNIT BETA"/>
    <property type="match status" value="1"/>
</dbReference>
<feature type="domain" description="DNA polymerase III beta sliding clamp C-terminal" evidence="12">
    <location>
        <begin position="254"/>
        <end position="364"/>
    </location>
</feature>
<keyword evidence="3 9" id="KW-0963">Cytoplasm</keyword>
<keyword evidence="7 9" id="KW-0239">DNA-directed DNA polymerase</keyword>
<keyword evidence="4 9" id="KW-0808">Transferase</keyword>
<dbReference type="PIRSF" id="PIRSF000804">
    <property type="entry name" value="DNA_pol_III_b"/>
    <property type="match status" value="1"/>
</dbReference>
<keyword evidence="14" id="KW-1185">Reference proteome</keyword>
<dbReference type="InterPro" id="IPR046938">
    <property type="entry name" value="DNA_clamp_sf"/>
</dbReference>
<evidence type="ECO:0000259" key="10">
    <source>
        <dbReference type="Pfam" id="PF00712"/>
    </source>
</evidence>
<dbReference type="InterPro" id="IPR022634">
    <property type="entry name" value="DNA_polIII_beta_N"/>
</dbReference>
<evidence type="ECO:0000256" key="5">
    <source>
        <dbReference type="ARBA" id="ARBA00022695"/>
    </source>
</evidence>
<name>A0ABN1NXN5_9ACTN</name>
<protein>
    <recommendedName>
        <fullName evidence="9">Beta sliding clamp</fullName>
    </recommendedName>
</protein>
<evidence type="ECO:0000259" key="12">
    <source>
        <dbReference type="Pfam" id="PF02768"/>
    </source>
</evidence>
<dbReference type="Proteomes" id="UP001501578">
    <property type="component" value="Unassembled WGS sequence"/>
</dbReference>
<feature type="domain" description="DNA polymerase III beta sliding clamp central" evidence="11">
    <location>
        <begin position="127"/>
        <end position="243"/>
    </location>
</feature>
<accession>A0ABN1NXN5</accession>
<dbReference type="NCBIfam" id="TIGR00663">
    <property type="entry name" value="dnan"/>
    <property type="match status" value="1"/>
</dbReference>
<feature type="domain" description="DNA polymerase III beta sliding clamp N-terminal" evidence="10">
    <location>
        <begin position="1"/>
        <end position="118"/>
    </location>
</feature>
<evidence type="ECO:0000259" key="11">
    <source>
        <dbReference type="Pfam" id="PF02767"/>
    </source>
</evidence>
<evidence type="ECO:0000256" key="2">
    <source>
        <dbReference type="ARBA" id="ARBA00010752"/>
    </source>
</evidence>
<keyword evidence="5 9" id="KW-0548">Nucleotidyltransferase</keyword>
<evidence type="ECO:0000256" key="9">
    <source>
        <dbReference type="PIRNR" id="PIRNR000804"/>
    </source>
</evidence>
<evidence type="ECO:0000256" key="4">
    <source>
        <dbReference type="ARBA" id="ARBA00022679"/>
    </source>
</evidence>
<evidence type="ECO:0000256" key="1">
    <source>
        <dbReference type="ARBA" id="ARBA00004496"/>
    </source>
</evidence>
<dbReference type="PANTHER" id="PTHR30478:SF0">
    <property type="entry name" value="BETA SLIDING CLAMP"/>
    <property type="match status" value="1"/>
</dbReference>
<comment type="subunit">
    <text evidence="9">Forms a ring-shaped head-to-tail homodimer around DNA.</text>
</comment>
<comment type="function">
    <text evidence="9">Confers DNA tethering and processivity to DNA polymerases and other proteins. Acts as a clamp, forming a ring around DNA (a reaction catalyzed by the clamp-loading complex) which diffuses in an ATP-independent manner freely and bidirectionally along dsDNA. Initially characterized for its ability to contact the catalytic subunit of DNA polymerase III (Pol III), a complex, multichain enzyme responsible for most of the replicative synthesis in bacteria; Pol III exhibits 3'-5' exonuclease proofreading activity. The beta chain is required for initiation of replication as well as for processivity of DNA replication.</text>
</comment>
<evidence type="ECO:0000256" key="7">
    <source>
        <dbReference type="ARBA" id="ARBA00022932"/>
    </source>
</evidence>
<dbReference type="SUPFAM" id="SSF55979">
    <property type="entry name" value="DNA clamp"/>
    <property type="match status" value="3"/>
</dbReference>